<dbReference type="InterPro" id="IPR036388">
    <property type="entry name" value="WH-like_DNA-bd_sf"/>
</dbReference>
<dbReference type="InterPro" id="IPR008920">
    <property type="entry name" value="TF_FadR/GntR_C"/>
</dbReference>
<evidence type="ECO:0000313" key="6">
    <source>
        <dbReference type="Proteomes" id="UP001320148"/>
    </source>
</evidence>
<evidence type="ECO:0000256" key="3">
    <source>
        <dbReference type="ARBA" id="ARBA00023163"/>
    </source>
</evidence>
<dbReference type="Gene3D" id="1.10.10.10">
    <property type="entry name" value="Winged helix-like DNA-binding domain superfamily/Winged helix DNA-binding domain"/>
    <property type="match status" value="1"/>
</dbReference>
<proteinExistence type="predicted"/>
<evidence type="ECO:0000256" key="2">
    <source>
        <dbReference type="ARBA" id="ARBA00023125"/>
    </source>
</evidence>
<dbReference type="PROSITE" id="PS50949">
    <property type="entry name" value="HTH_GNTR"/>
    <property type="match status" value="1"/>
</dbReference>
<evidence type="ECO:0000313" key="5">
    <source>
        <dbReference type="EMBL" id="BCS96452.1"/>
    </source>
</evidence>
<dbReference type="SUPFAM" id="SSF48008">
    <property type="entry name" value="GntR ligand-binding domain-like"/>
    <property type="match status" value="1"/>
</dbReference>
<dbReference type="Gene3D" id="1.20.120.530">
    <property type="entry name" value="GntR ligand-binding domain-like"/>
    <property type="match status" value="1"/>
</dbReference>
<dbReference type="Proteomes" id="UP001320148">
    <property type="component" value="Chromosome"/>
</dbReference>
<dbReference type="Pfam" id="PF00392">
    <property type="entry name" value="GntR"/>
    <property type="match status" value="1"/>
</dbReference>
<keyword evidence="2" id="KW-0238">DNA-binding</keyword>
<keyword evidence="1" id="KW-0805">Transcription regulation</keyword>
<name>A0ABM7PGI7_9BACT</name>
<organism evidence="5 6">
    <name type="scientific">Desulfoluna limicola</name>
    <dbReference type="NCBI Taxonomy" id="2810562"/>
    <lineage>
        <taxon>Bacteria</taxon>
        <taxon>Pseudomonadati</taxon>
        <taxon>Thermodesulfobacteriota</taxon>
        <taxon>Desulfobacteria</taxon>
        <taxon>Desulfobacterales</taxon>
        <taxon>Desulfolunaceae</taxon>
        <taxon>Desulfoluna</taxon>
    </lineage>
</organism>
<dbReference type="SMART" id="SM00895">
    <property type="entry name" value="FCD"/>
    <property type="match status" value="1"/>
</dbReference>
<feature type="domain" description="HTH gntR-type" evidence="4">
    <location>
        <begin position="16"/>
        <end position="83"/>
    </location>
</feature>
<dbReference type="PANTHER" id="PTHR43537:SF51">
    <property type="entry name" value="HTH-TYPE TRANSCRIPTIONAL REGULATOR LGOR-RELATED"/>
    <property type="match status" value="1"/>
</dbReference>
<dbReference type="PANTHER" id="PTHR43537">
    <property type="entry name" value="TRANSCRIPTIONAL REGULATOR, GNTR FAMILY"/>
    <property type="match status" value="1"/>
</dbReference>
<gene>
    <name evidence="5" type="ORF">DSLASN_20840</name>
</gene>
<keyword evidence="3" id="KW-0804">Transcription</keyword>
<reference evidence="5 6" key="1">
    <citation type="submission" date="2021-02" db="EMBL/GenBank/DDBJ databases">
        <title>Complete genome of Desulfoluna sp. strain ASN36.</title>
        <authorList>
            <person name="Takahashi A."/>
            <person name="Kojima H."/>
            <person name="Fukui M."/>
        </authorList>
    </citation>
    <scope>NUCLEOTIDE SEQUENCE [LARGE SCALE GENOMIC DNA]</scope>
    <source>
        <strain evidence="5 6">ASN36</strain>
    </source>
</reference>
<evidence type="ECO:0000256" key="1">
    <source>
        <dbReference type="ARBA" id="ARBA00023015"/>
    </source>
</evidence>
<accession>A0ABM7PGI7</accession>
<dbReference type="EMBL" id="AP024488">
    <property type="protein sequence ID" value="BCS96452.1"/>
    <property type="molecule type" value="Genomic_DNA"/>
</dbReference>
<evidence type="ECO:0000259" key="4">
    <source>
        <dbReference type="PROSITE" id="PS50949"/>
    </source>
</evidence>
<dbReference type="Pfam" id="PF07729">
    <property type="entry name" value="FCD"/>
    <property type="match status" value="1"/>
</dbReference>
<dbReference type="InterPro" id="IPR036390">
    <property type="entry name" value="WH_DNA-bd_sf"/>
</dbReference>
<dbReference type="SMART" id="SM00345">
    <property type="entry name" value="HTH_GNTR"/>
    <property type="match status" value="1"/>
</dbReference>
<dbReference type="CDD" id="cd07377">
    <property type="entry name" value="WHTH_GntR"/>
    <property type="match status" value="1"/>
</dbReference>
<keyword evidence="6" id="KW-1185">Reference proteome</keyword>
<sequence>MLLSGRQSERGMINVQPLREQIYAYLRDEINKGNLLPGQLVNTSEISRTIGISKTPLREALIQLECDGFVTILPRRGVMVNRLTLSDVREFWEICRALEYEMLSRLFDRVDASCIESMESINNEMKEAMAEKDTDRFYSLNIAFHDAFLSLSDNHQMRRILKLIKQRLYDFLSRSCIPEWETVNCDEHDHLIELLRAGDRDAAASFLKDIHWAFEKQEGHIRRFYEQASEEEVALAAVE</sequence>
<dbReference type="InterPro" id="IPR011711">
    <property type="entry name" value="GntR_C"/>
</dbReference>
<dbReference type="SUPFAM" id="SSF46785">
    <property type="entry name" value="Winged helix' DNA-binding domain"/>
    <property type="match status" value="1"/>
</dbReference>
<dbReference type="InterPro" id="IPR000524">
    <property type="entry name" value="Tscrpt_reg_HTH_GntR"/>
</dbReference>
<protein>
    <submittedName>
        <fullName evidence="5">GntR family transcriptional regulator</fullName>
    </submittedName>
</protein>